<dbReference type="Gene3D" id="2.60.40.550">
    <property type="entry name" value="Ecotin"/>
    <property type="match status" value="1"/>
</dbReference>
<accession>D2TXQ8</accession>
<dbReference type="InterPro" id="IPR005658">
    <property type="entry name" value="Prot_inh_ecotin"/>
</dbReference>
<name>D2TXQ8_9GAMM</name>
<dbReference type="PANTHER" id="PTHR35890">
    <property type="match status" value="1"/>
</dbReference>
<feature type="chain" id="PRO_5003037748" evidence="2">
    <location>
        <begin position="23"/>
        <end position="161"/>
    </location>
</feature>
<reference evidence="3" key="1">
    <citation type="journal article" date="2010" name="Insect Mol. Biol.">
        <title>The draft genome sequence of Arsenophonus nasoniae, son-killer bacterium of Nasonia vitripennis, reveals genes associated with virulence and symbiosis.</title>
        <authorList>
            <person name="Wilkes T."/>
            <person name="Darby A.C."/>
            <person name="Choi J."/>
            <person name="Colborne J.K."/>
            <person name="Werren J.H."/>
            <person name="Hurst G.D.D."/>
        </authorList>
    </citation>
    <scope>NUCLEOTIDE SEQUENCE</scope>
</reference>
<protein>
    <submittedName>
        <fullName evidence="3">Ecotin</fullName>
    </submittedName>
</protein>
<dbReference type="GO" id="GO:0004867">
    <property type="term" value="F:serine-type endopeptidase inhibitor activity"/>
    <property type="evidence" value="ECO:0007669"/>
    <property type="project" value="InterPro"/>
</dbReference>
<dbReference type="PANTHER" id="PTHR35890:SF3">
    <property type="entry name" value="ECOTIN"/>
    <property type="match status" value="1"/>
</dbReference>
<sequence>MAMNKYTFPLLAIILAAPYAMANDNLTKIAPYPTAEKDMHRYVIQLAKKENENNFMVELVIGKSMLVDCNHHWFGGDFEKKELKGWGYDYYELKKVSGPAATLLACPDKQQTKKFITTHLGDGNIVRYNSKLPIVVYVPKDMEVKYRIWSAPEKLNSAEIK</sequence>
<dbReference type="AlphaFoldDB" id="D2TXQ8"/>
<dbReference type="InterPro" id="IPR036198">
    <property type="entry name" value="Ecotin_sf"/>
</dbReference>
<dbReference type="Pfam" id="PF03974">
    <property type="entry name" value="Ecotin"/>
    <property type="match status" value="1"/>
</dbReference>
<dbReference type="PIRSF" id="PIRSF006865">
    <property type="entry name" value="Prot_inh_ecotin"/>
    <property type="match status" value="1"/>
</dbReference>
<comment type="similarity">
    <text evidence="1">Belongs to the protease inhibitor I11 (ecotin) family.</text>
</comment>
<dbReference type="EMBL" id="FN545174">
    <property type="protein sequence ID" value="CBA72179.1"/>
    <property type="molecule type" value="Genomic_DNA"/>
</dbReference>
<proteinExistence type="inferred from homology"/>
<organism evidence="3">
    <name type="scientific">Arsenophonus nasoniae</name>
    <name type="common">son-killer infecting Nasonia vitripennis</name>
    <dbReference type="NCBI Taxonomy" id="638"/>
    <lineage>
        <taxon>Bacteria</taxon>
        <taxon>Pseudomonadati</taxon>
        <taxon>Pseudomonadota</taxon>
        <taxon>Gammaproteobacteria</taxon>
        <taxon>Enterobacterales</taxon>
        <taxon>Morganellaceae</taxon>
        <taxon>Arsenophonus</taxon>
    </lineage>
</organism>
<dbReference type="Gene3D" id="4.10.1230.10">
    <property type="entry name" value="Ecotin, trypsin inhibitor"/>
    <property type="match status" value="1"/>
</dbReference>
<feature type="signal peptide" evidence="2">
    <location>
        <begin position="1"/>
        <end position="22"/>
    </location>
</feature>
<evidence type="ECO:0000256" key="1">
    <source>
        <dbReference type="ARBA" id="ARBA00010558"/>
    </source>
</evidence>
<gene>
    <name evidence="3" type="ORF">ARN_08870</name>
</gene>
<keyword evidence="2" id="KW-0732">Signal</keyword>
<dbReference type="NCBIfam" id="NF002987">
    <property type="entry name" value="PRK03719.1"/>
    <property type="match status" value="1"/>
</dbReference>
<evidence type="ECO:0000313" key="3">
    <source>
        <dbReference type="EMBL" id="CBA72179.1"/>
    </source>
</evidence>
<dbReference type="SUPFAM" id="SSF49772">
    <property type="entry name" value="Ecotin, trypsin inhibitor"/>
    <property type="match status" value="1"/>
</dbReference>
<dbReference type="InterPro" id="IPR027438">
    <property type="entry name" value="Ecotin_C"/>
</dbReference>
<evidence type="ECO:0000256" key="2">
    <source>
        <dbReference type="SAM" id="SignalP"/>
    </source>
</evidence>